<gene>
    <name evidence="1" type="ORF">HMPREF0495_00803</name>
</gene>
<proteinExistence type="predicted"/>
<evidence type="ECO:0000313" key="2">
    <source>
        <dbReference type="Proteomes" id="UP000016644"/>
    </source>
</evidence>
<dbReference type="Proteomes" id="UP000016644">
    <property type="component" value="Unassembled WGS sequence"/>
</dbReference>
<accession>U2PLF5</accession>
<comment type="caution">
    <text evidence="1">The sequence shown here is derived from an EMBL/GenBank/DDBJ whole genome shotgun (WGS) entry which is preliminary data.</text>
</comment>
<name>U2PLF5_LEVBR</name>
<dbReference type="EMBL" id="AWVK01000029">
    <property type="protein sequence ID" value="ERK44594.1"/>
    <property type="molecule type" value="Genomic_DNA"/>
</dbReference>
<evidence type="ECO:0000313" key="1">
    <source>
        <dbReference type="EMBL" id="ERK44594.1"/>
    </source>
</evidence>
<sequence>MINRPDCYEEAVRELQEQHDVIVAPSDVEIGRANDGTKI</sequence>
<dbReference type="HOGENOM" id="CLU_3311618_0_0_9"/>
<reference evidence="1 2" key="1">
    <citation type="submission" date="2013-06" db="EMBL/GenBank/DDBJ databases">
        <authorList>
            <person name="Weinstock G."/>
            <person name="Sodergren E."/>
            <person name="Lobos E.A."/>
            <person name="Fulton L."/>
            <person name="Fulton R."/>
            <person name="Courtney L."/>
            <person name="Fronick C."/>
            <person name="O'Laughlin M."/>
            <person name="Godfrey J."/>
            <person name="Wilson R.M."/>
            <person name="Miner T."/>
            <person name="Farmer C."/>
            <person name="Delehaunty K."/>
            <person name="Cordes M."/>
            <person name="Minx P."/>
            <person name="Tomlinson C."/>
            <person name="Chen J."/>
            <person name="Wollam A."/>
            <person name="Pepin K.H."/>
            <person name="Bhonagiri V."/>
            <person name="Zhang X."/>
            <person name="Warren W."/>
            <person name="Mitreva M."/>
            <person name="Mardis E.R."/>
            <person name="Wilson R.K."/>
        </authorList>
    </citation>
    <scope>NUCLEOTIDE SEQUENCE [LARGE SCALE GENOMIC DNA]</scope>
    <source>
        <strain evidence="1 2">ATCC 14869</strain>
    </source>
</reference>
<organism evidence="1 2">
    <name type="scientific">Levilactobacillus brevis ATCC 14869 = DSM 20054</name>
    <dbReference type="NCBI Taxonomy" id="649758"/>
    <lineage>
        <taxon>Bacteria</taxon>
        <taxon>Bacillati</taxon>
        <taxon>Bacillota</taxon>
        <taxon>Bacilli</taxon>
        <taxon>Lactobacillales</taxon>
        <taxon>Lactobacillaceae</taxon>
        <taxon>Levilactobacillus</taxon>
    </lineage>
</organism>
<protein>
    <submittedName>
        <fullName evidence="1">Uncharacterized protein</fullName>
    </submittedName>
</protein>
<dbReference type="AlphaFoldDB" id="U2PLF5"/>